<feature type="compositionally biased region" description="Gly residues" evidence="2">
    <location>
        <begin position="172"/>
        <end position="185"/>
    </location>
</feature>
<gene>
    <name evidence="4" type="ORF">MNEG_14320</name>
</gene>
<dbReference type="SUPFAM" id="SSF49562">
    <property type="entry name" value="C2 domain (Calcium/lipid-binding domain, CaLB)"/>
    <property type="match status" value="1"/>
</dbReference>
<keyword evidence="5" id="KW-1185">Reference proteome</keyword>
<dbReference type="InterPro" id="IPR035892">
    <property type="entry name" value="C2_domain_sf"/>
</dbReference>
<proteinExistence type="inferred from homology"/>
<name>A0A0D2J0T8_9CHLO</name>
<keyword evidence="4" id="KW-0418">Kinase</keyword>
<evidence type="ECO:0000256" key="2">
    <source>
        <dbReference type="SAM" id="MobiDB-lite"/>
    </source>
</evidence>
<dbReference type="PROSITE" id="PS51547">
    <property type="entry name" value="C2_PI3K"/>
    <property type="match status" value="1"/>
</dbReference>
<evidence type="ECO:0000313" key="5">
    <source>
        <dbReference type="Proteomes" id="UP000054498"/>
    </source>
</evidence>
<accession>A0A0D2J0T8</accession>
<dbReference type="AlphaFoldDB" id="A0A0D2J0T8"/>
<evidence type="ECO:0000259" key="3">
    <source>
        <dbReference type="PROSITE" id="PS51547"/>
    </source>
</evidence>
<feature type="region of interest" description="Disordered" evidence="2">
    <location>
        <begin position="172"/>
        <end position="195"/>
    </location>
</feature>
<dbReference type="Proteomes" id="UP000054498">
    <property type="component" value="Unassembled WGS sequence"/>
</dbReference>
<feature type="domain" description="C2 PI3K-type" evidence="3">
    <location>
        <begin position="21"/>
        <end position="204"/>
    </location>
</feature>
<dbReference type="STRING" id="145388.A0A0D2J0T8"/>
<sequence length="258" mass="25934">MAGAAGARRRAEFNFYLSCDINLQVQLRVSGLYGLLPAFRAPAASVCTSGGPGLAGPAGPGPSAAAAAFIVARLVAGAEELGIETKTTYAEASLAGCSWDEHLTLCLKYRDLPCDAHLVLGVWQVAEGRGAALVGSAALPLFSKKGRLKTGPQQLKVHEGADVLLGASGGGGGGSGAASSSGGGALPASEPGPAGRRGAPLLLPAALLAGKPRLGARGEVAQLSHLAALYARGDIQRCGWLDALTSQVRREAEATGFQ</sequence>
<dbReference type="KEGG" id="mng:MNEG_14320"/>
<organism evidence="4 5">
    <name type="scientific">Monoraphidium neglectum</name>
    <dbReference type="NCBI Taxonomy" id="145388"/>
    <lineage>
        <taxon>Eukaryota</taxon>
        <taxon>Viridiplantae</taxon>
        <taxon>Chlorophyta</taxon>
        <taxon>core chlorophytes</taxon>
        <taxon>Chlorophyceae</taxon>
        <taxon>CS clade</taxon>
        <taxon>Sphaeropleales</taxon>
        <taxon>Selenastraceae</taxon>
        <taxon>Monoraphidium</taxon>
    </lineage>
</organism>
<dbReference type="OrthoDB" id="67688at2759"/>
<dbReference type="EC" id="2.7.1.137" evidence="4"/>
<keyword evidence="4" id="KW-0808">Transferase</keyword>
<evidence type="ECO:0000256" key="1">
    <source>
        <dbReference type="PROSITE-ProRule" id="PRU00880"/>
    </source>
</evidence>
<reference evidence="4 5" key="1">
    <citation type="journal article" date="2013" name="BMC Genomics">
        <title>Reconstruction of the lipid metabolism for the microalga Monoraphidium neglectum from its genome sequence reveals characteristics suitable for biofuel production.</title>
        <authorList>
            <person name="Bogen C."/>
            <person name="Al-Dilaimi A."/>
            <person name="Albersmeier A."/>
            <person name="Wichmann J."/>
            <person name="Grundmann M."/>
            <person name="Rupp O."/>
            <person name="Lauersen K.J."/>
            <person name="Blifernez-Klassen O."/>
            <person name="Kalinowski J."/>
            <person name="Goesmann A."/>
            <person name="Mussgnug J.H."/>
            <person name="Kruse O."/>
        </authorList>
    </citation>
    <scope>NUCLEOTIDE SEQUENCE [LARGE SCALE GENOMIC DNA]</scope>
    <source>
        <strain evidence="4 5">SAG 48.87</strain>
    </source>
</reference>
<comment type="similarity">
    <text evidence="1">Belongs to the PI3/PI4-kinase family.</text>
</comment>
<dbReference type="GeneID" id="25731871"/>
<dbReference type="RefSeq" id="XP_013892662.1">
    <property type="nucleotide sequence ID" value="XM_014037208.1"/>
</dbReference>
<dbReference type="Pfam" id="PF00792">
    <property type="entry name" value="PI3K_C2"/>
    <property type="match status" value="1"/>
</dbReference>
<dbReference type="Gene3D" id="2.60.40.150">
    <property type="entry name" value="C2 domain"/>
    <property type="match status" value="1"/>
</dbReference>
<dbReference type="InterPro" id="IPR002420">
    <property type="entry name" value="PI3K-type_C2_dom"/>
</dbReference>
<dbReference type="GO" id="GO:0016303">
    <property type="term" value="F:1-phosphatidylinositol-3-kinase activity"/>
    <property type="evidence" value="ECO:0007669"/>
    <property type="project" value="UniProtKB-EC"/>
</dbReference>
<protein>
    <submittedName>
        <fullName evidence="4">VPS34-like PI-3-kinase</fullName>
        <ecNumber evidence="4">2.7.1.137</ecNumber>
    </submittedName>
</protein>
<evidence type="ECO:0000313" key="4">
    <source>
        <dbReference type="EMBL" id="KIY93642.1"/>
    </source>
</evidence>
<dbReference type="EMBL" id="KK104618">
    <property type="protein sequence ID" value="KIY93642.1"/>
    <property type="molecule type" value="Genomic_DNA"/>
</dbReference>
<feature type="compositionally biased region" description="Low complexity" evidence="2">
    <location>
        <begin position="186"/>
        <end position="195"/>
    </location>
</feature>